<dbReference type="Pfam" id="PF01128">
    <property type="entry name" value="IspD"/>
    <property type="match status" value="1"/>
</dbReference>
<dbReference type="AlphaFoldDB" id="A0A9J7BVP1"/>
<dbReference type="SUPFAM" id="SSF53448">
    <property type="entry name" value="Nucleotide-diphospho-sugar transferases"/>
    <property type="match status" value="1"/>
</dbReference>
<evidence type="ECO:0000256" key="7">
    <source>
        <dbReference type="HAMAP-Rule" id="MF_00108"/>
    </source>
</evidence>
<dbReference type="PANTHER" id="PTHR32125">
    <property type="entry name" value="2-C-METHYL-D-ERYTHRITOL 4-PHOSPHATE CYTIDYLYLTRANSFERASE, CHLOROPLASTIC"/>
    <property type="match status" value="1"/>
</dbReference>
<accession>A0A9J7BVP1</accession>
<dbReference type="PROSITE" id="PS01295">
    <property type="entry name" value="ISPD"/>
    <property type="match status" value="1"/>
</dbReference>
<comment type="catalytic activity">
    <reaction evidence="1 7">
        <text>2-C-methyl-D-erythritol 4-phosphate + CTP + H(+) = 4-CDP-2-C-methyl-D-erythritol + diphosphate</text>
        <dbReference type="Rhea" id="RHEA:13429"/>
        <dbReference type="ChEBI" id="CHEBI:15378"/>
        <dbReference type="ChEBI" id="CHEBI:33019"/>
        <dbReference type="ChEBI" id="CHEBI:37563"/>
        <dbReference type="ChEBI" id="CHEBI:57823"/>
        <dbReference type="ChEBI" id="CHEBI:58262"/>
        <dbReference type="EC" id="2.7.7.60"/>
    </reaction>
</comment>
<evidence type="ECO:0000256" key="6">
    <source>
        <dbReference type="ARBA" id="ARBA00023229"/>
    </source>
</evidence>
<dbReference type="NCBIfam" id="NF001183">
    <property type="entry name" value="PRK00155.1-3"/>
    <property type="match status" value="1"/>
</dbReference>
<dbReference type="EC" id="2.7.7.60" evidence="7"/>
<sequence>MQVFAIMPAAGLGTRMAGPQPKQFLSLGGIPILIHSLRAFAAVPRITHIVVAVRKTEMERVQAQIAEHGFADRVQVVEGGDTRQDSVAHALAAVETTYGAAPDDIILVHDAVRPLIDAATISRTIDAVGEHGAAIVGVPAVDTIKQVERTAHGALITATIPRESIVYAQTPQGFRFGLIQSAFAEATADGFVGTDEASVVERAGHPVAVVPGSAFNLKITQPGDLELAEFYLQHYRAR</sequence>
<dbReference type="RefSeq" id="WP_260796239.1">
    <property type="nucleotide sequence ID" value="NZ_CP093313.1"/>
</dbReference>
<dbReference type="InterPro" id="IPR029044">
    <property type="entry name" value="Nucleotide-diphossugar_trans"/>
</dbReference>
<dbReference type="CDD" id="cd02516">
    <property type="entry name" value="CDP-ME_synthetase"/>
    <property type="match status" value="1"/>
</dbReference>
<feature type="site" description="Transition state stabilizer" evidence="7">
    <location>
        <position position="22"/>
    </location>
</feature>
<dbReference type="InterPro" id="IPR018294">
    <property type="entry name" value="ISPD_synthase_CS"/>
</dbReference>
<dbReference type="InterPro" id="IPR034683">
    <property type="entry name" value="IspD/TarI"/>
</dbReference>
<evidence type="ECO:0000256" key="4">
    <source>
        <dbReference type="ARBA" id="ARBA00022679"/>
    </source>
</evidence>
<dbReference type="Gene3D" id="3.90.550.10">
    <property type="entry name" value="Spore Coat Polysaccharide Biosynthesis Protein SpsA, Chain A"/>
    <property type="match status" value="1"/>
</dbReference>
<dbReference type="EMBL" id="CP093313">
    <property type="protein sequence ID" value="UWZ86601.1"/>
    <property type="molecule type" value="Genomic_DNA"/>
</dbReference>
<dbReference type="HAMAP" id="MF_00108">
    <property type="entry name" value="IspD"/>
    <property type="match status" value="1"/>
</dbReference>
<dbReference type="GO" id="GO:0050518">
    <property type="term" value="F:2-C-methyl-D-erythritol 4-phosphate cytidylyltransferase activity"/>
    <property type="evidence" value="ECO:0007669"/>
    <property type="project" value="UniProtKB-UniRule"/>
</dbReference>
<protein>
    <recommendedName>
        <fullName evidence="7">2-C-methyl-D-erythritol 4-phosphate cytidylyltransferase</fullName>
        <ecNumber evidence="7">2.7.7.60</ecNumber>
    </recommendedName>
    <alternativeName>
        <fullName evidence="7">4-diphosphocytidyl-2C-methyl-D-erythritol synthase</fullName>
    </alternativeName>
    <alternativeName>
        <fullName evidence="7">MEP cytidylyltransferase</fullName>
        <shortName evidence="7">MCT</shortName>
    </alternativeName>
</protein>
<reference evidence="8" key="1">
    <citation type="submission" date="2021-04" db="EMBL/GenBank/DDBJ databases">
        <title>Phylogenetic analysis of Acidobacteriaceae.</title>
        <authorList>
            <person name="Qiu L."/>
            <person name="Zhang Q."/>
        </authorList>
    </citation>
    <scope>NUCLEOTIDE SEQUENCE</scope>
    <source>
        <strain evidence="8">DSM 25168</strain>
    </source>
</reference>
<keyword evidence="6 7" id="KW-0414">Isoprene biosynthesis</keyword>
<dbReference type="PANTHER" id="PTHR32125:SF4">
    <property type="entry name" value="2-C-METHYL-D-ERYTHRITOL 4-PHOSPHATE CYTIDYLYLTRANSFERASE, CHLOROPLASTIC"/>
    <property type="match status" value="1"/>
</dbReference>
<evidence type="ECO:0000256" key="5">
    <source>
        <dbReference type="ARBA" id="ARBA00022695"/>
    </source>
</evidence>
<gene>
    <name evidence="7 8" type="primary">ispD</name>
    <name evidence="8" type="ORF">MOP44_11805</name>
</gene>
<dbReference type="InterPro" id="IPR050088">
    <property type="entry name" value="IspD/TarI_cytidylyltransf_bact"/>
</dbReference>
<organism evidence="8 9">
    <name type="scientific">Occallatibacter riparius</name>
    <dbReference type="NCBI Taxonomy" id="1002689"/>
    <lineage>
        <taxon>Bacteria</taxon>
        <taxon>Pseudomonadati</taxon>
        <taxon>Acidobacteriota</taxon>
        <taxon>Terriglobia</taxon>
        <taxon>Terriglobales</taxon>
        <taxon>Acidobacteriaceae</taxon>
        <taxon>Occallatibacter</taxon>
    </lineage>
</organism>
<dbReference type="NCBIfam" id="TIGR00453">
    <property type="entry name" value="ispD"/>
    <property type="match status" value="1"/>
</dbReference>
<feature type="site" description="Positions MEP for the nucleophilic attack" evidence="7">
    <location>
        <position position="162"/>
    </location>
</feature>
<comment type="similarity">
    <text evidence="3 7">Belongs to the IspD/TarI cytidylyltransferase family. IspD subfamily.</text>
</comment>
<name>A0A9J7BVP1_9BACT</name>
<keyword evidence="4 7" id="KW-0808">Transferase</keyword>
<evidence type="ECO:0000313" key="9">
    <source>
        <dbReference type="Proteomes" id="UP001059380"/>
    </source>
</evidence>
<evidence type="ECO:0000256" key="3">
    <source>
        <dbReference type="ARBA" id="ARBA00009789"/>
    </source>
</evidence>
<feature type="site" description="Transition state stabilizer" evidence="7">
    <location>
        <position position="15"/>
    </location>
</feature>
<keyword evidence="5 7" id="KW-0548">Nucleotidyltransferase</keyword>
<evidence type="ECO:0000313" key="8">
    <source>
        <dbReference type="EMBL" id="UWZ86601.1"/>
    </source>
</evidence>
<evidence type="ECO:0000256" key="2">
    <source>
        <dbReference type="ARBA" id="ARBA00004787"/>
    </source>
</evidence>
<evidence type="ECO:0000256" key="1">
    <source>
        <dbReference type="ARBA" id="ARBA00001282"/>
    </source>
</evidence>
<dbReference type="Proteomes" id="UP001059380">
    <property type="component" value="Chromosome"/>
</dbReference>
<comment type="pathway">
    <text evidence="2 7">Isoprenoid biosynthesis; isopentenyl diphosphate biosynthesis via DXP pathway; isopentenyl diphosphate from 1-deoxy-D-xylulose 5-phosphate: step 2/6.</text>
</comment>
<dbReference type="KEGG" id="orp:MOP44_11805"/>
<comment type="function">
    <text evidence="7">Catalyzes the formation of 4-diphosphocytidyl-2-C-methyl-D-erythritol from CTP and 2-C-methyl-D-erythritol 4-phosphate (MEP).</text>
</comment>
<keyword evidence="9" id="KW-1185">Reference proteome</keyword>
<dbReference type="InterPro" id="IPR001228">
    <property type="entry name" value="IspD"/>
</dbReference>
<feature type="site" description="Positions MEP for the nucleophilic attack" evidence="7">
    <location>
        <position position="218"/>
    </location>
</feature>
<dbReference type="FunFam" id="3.90.550.10:FF:000003">
    <property type="entry name" value="2-C-methyl-D-erythritol 4-phosphate cytidylyltransferase"/>
    <property type="match status" value="1"/>
</dbReference>
<proteinExistence type="inferred from homology"/>
<dbReference type="GO" id="GO:0019288">
    <property type="term" value="P:isopentenyl diphosphate biosynthetic process, methylerythritol 4-phosphate pathway"/>
    <property type="evidence" value="ECO:0007669"/>
    <property type="project" value="UniProtKB-UniRule"/>
</dbReference>